<evidence type="ECO:0000313" key="7">
    <source>
        <dbReference type="EMBL" id="RAI36543.1"/>
    </source>
</evidence>
<keyword evidence="4 5" id="KW-0472">Membrane</keyword>
<dbReference type="Pfam" id="PF13515">
    <property type="entry name" value="FUSC_2"/>
    <property type="match status" value="1"/>
</dbReference>
<dbReference type="AlphaFoldDB" id="A0A327KFX6"/>
<dbReference type="EMBL" id="NPEU01000215">
    <property type="protein sequence ID" value="RAI36543.1"/>
    <property type="molecule type" value="Genomic_DNA"/>
</dbReference>
<feature type="domain" description="Integral membrane bound transporter" evidence="6">
    <location>
        <begin position="297"/>
        <end position="422"/>
    </location>
</feature>
<evidence type="ECO:0000256" key="3">
    <source>
        <dbReference type="ARBA" id="ARBA00022989"/>
    </source>
</evidence>
<organism evidence="7 8">
    <name type="scientific">Rhodoplanes elegans</name>
    <dbReference type="NCBI Taxonomy" id="29408"/>
    <lineage>
        <taxon>Bacteria</taxon>
        <taxon>Pseudomonadati</taxon>
        <taxon>Pseudomonadota</taxon>
        <taxon>Alphaproteobacteria</taxon>
        <taxon>Hyphomicrobiales</taxon>
        <taxon>Nitrobacteraceae</taxon>
        <taxon>Rhodoplanes</taxon>
    </lineage>
</organism>
<feature type="transmembrane region" description="Helical" evidence="5">
    <location>
        <begin position="169"/>
        <end position="189"/>
    </location>
</feature>
<dbReference type="InterPro" id="IPR049453">
    <property type="entry name" value="Memb_transporter_dom"/>
</dbReference>
<feature type="transmembrane region" description="Helical" evidence="5">
    <location>
        <begin position="219"/>
        <end position="236"/>
    </location>
</feature>
<keyword evidence="8" id="KW-1185">Reference proteome</keyword>
<proteinExistence type="predicted"/>
<gene>
    <name evidence="7" type="ORF">CH338_17435</name>
</gene>
<feature type="transmembrane region" description="Helical" evidence="5">
    <location>
        <begin position="195"/>
        <end position="212"/>
    </location>
</feature>
<evidence type="ECO:0000313" key="8">
    <source>
        <dbReference type="Proteomes" id="UP000248863"/>
    </source>
</evidence>
<reference evidence="7 8" key="1">
    <citation type="submission" date="2017-07" db="EMBL/GenBank/DDBJ databases">
        <title>Draft Genome Sequences of Select Purple Nonsulfur Bacteria.</title>
        <authorList>
            <person name="Lasarre B."/>
            <person name="Mckinlay J.B."/>
        </authorList>
    </citation>
    <scope>NUCLEOTIDE SEQUENCE [LARGE SCALE GENOMIC DNA]</scope>
    <source>
        <strain evidence="7 8">DSM 11907</strain>
    </source>
</reference>
<accession>A0A327KFX6</accession>
<evidence type="ECO:0000256" key="4">
    <source>
        <dbReference type="ARBA" id="ARBA00023136"/>
    </source>
</evidence>
<comment type="caution">
    <text evidence="7">The sequence shown here is derived from an EMBL/GenBank/DDBJ whole genome shotgun (WGS) entry which is preliminary data.</text>
</comment>
<evidence type="ECO:0000256" key="5">
    <source>
        <dbReference type="SAM" id="Phobius"/>
    </source>
</evidence>
<keyword evidence="2 5" id="KW-0812">Transmembrane</keyword>
<protein>
    <recommendedName>
        <fullName evidence="6">Integral membrane bound transporter domain-containing protein</fullName>
    </recommendedName>
</protein>
<dbReference type="GO" id="GO:0016020">
    <property type="term" value="C:membrane"/>
    <property type="evidence" value="ECO:0007669"/>
    <property type="project" value="UniProtKB-SubCell"/>
</dbReference>
<evidence type="ECO:0000256" key="1">
    <source>
        <dbReference type="ARBA" id="ARBA00004141"/>
    </source>
</evidence>
<feature type="transmembrane region" description="Helical" evidence="5">
    <location>
        <begin position="286"/>
        <end position="314"/>
    </location>
</feature>
<dbReference type="Proteomes" id="UP000248863">
    <property type="component" value="Unassembled WGS sequence"/>
</dbReference>
<sequence length="450" mass="48524">MIWRGPASGPRPLSPYYVASHASQGWTRLVPAGRRLHPSEAASERVMVTELLSSAPRRSSDAVVPLRPAPGPTRRRLFARPLVRVLRVARDLSQRAARDLSWRSARDLSRRAVPDTAGLRRSWLFLVTIGIPFAAGTLMDAPGGALLGALIGMMACFADEDERGLGARLLALVQIGVGMAVGVALGTALHGYEYPFWPLFCVALVAAGWLTRIGKGPHLGARFGAISLGLAAGMPAFAPGDYWFAGLAFVVAAAVRTVDHLRFGPMPIPPGLVVPRLERHHEWLRYALAYGAVAALGLWIGVALGMTRAIWITVAPLVVMQPGAEATYRRIVEFMFGTTVGVVVAWVVIHTIATPLVSIVLILAIAPLIPLQMPKRFWLQTALIAVMLLIAFRLALPDPRSVSSLIVERLEDILIGCGLALVGAVLAFWRPGGAEQPERTPPRQLPARCR</sequence>
<feature type="transmembrane region" description="Helical" evidence="5">
    <location>
        <begin position="334"/>
        <end position="365"/>
    </location>
</feature>
<dbReference type="OrthoDB" id="7958266at2"/>
<keyword evidence="3 5" id="KW-1133">Transmembrane helix</keyword>
<name>A0A327KFX6_9BRAD</name>
<evidence type="ECO:0000259" key="6">
    <source>
        <dbReference type="Pfam" id="PF13515"/>
    </source>
</evidence>
<feature type="transmembrane region" description="Helical" evidence="5">
    <location>
        <begin position="377"/>
        <end position="396"/>
    </location>
</feature>
<comment type="subcellular location">
    <subcellularLocation>
        <location evidence="1">Membrane</location>
        <topology evidence="1">Multi-pass membrane protein</topology>
    </subcellularLocation>
</comment>
<evidence type="ECO:0000256" key="2">
    <source>
        <dbReference type="ARBA" id="ARBA00022692"/>
    </source>
</evidence>